<organism evidence="2">
    <name type="scientific">marine metagenome</name>
    <dbReference type="NCBI Taxonomy" id="408172"/>
    <lineage>
        <taxon>unclassified sequences</taxon>
        <taxon>metagenomes</taxon>
        <taxon>ecological metagenomes</taxon>
    </lineage>
</organism>
<protein>
    <submittedName>
        <fullName evidence="2">Uncharacterized protein</fullName>
    </submittedName>
</protein>
<keyword evidence="1" id="KW-0472">Membrane</keyword>
<name>A0A383A2P8_9ZZZZ</name>
<dbReference type="EMBL" id="UINC01188657">
    <property type="protein sequence ID" value="SVE01984.1"/>
    <property type="molecule type" value="Genomic_DNA"/>
</dbReference>
<gene>
    <name evidence="2" type="ORF">METZ01_LOCUS454838</name>
</gene>
<proteinExistence type="predicted"/>
<keyword evidence="1" id="KW-0812">Transmembrane</keyword>
<keyword evidence="1" id="KW-1133">Transmembrane helix</keyword>
<evidence type="ECO:0000256" key="1">
    <source>
        <dbReference type="SAM" id="Phobius"/>
    </source>
</evidence>
<dbReference type="AlphaFoldDB" id="A0A383A2P8"/>
<feature type="non-terminal residue" evidence="2">
    <location>
        <position position="27"/>
    </location>
</feature>
<reference evidence="2" key="1">
    <citation type="submission" date="2018-05" db="EMBL/GenBank/DDBJ databases">
        <authorList>
            <person name="Lanie J.A."/>
            <person name="Ng W.-L."/>
            <person name="Kazmierczak K.M."/>
            <person name="Andrzejewski T.M."/>
            <person name="Davidsen T.M."/>
            <person name="Wayne K.J."/>
            <person name="Tettelin H."/>
            <person name="Glass J.I."/>
            <person name="Rusch D."/>
            <person name="Podicherti R."/>
            <person name="Tsui H.-C.T."/>
            <person name="Winkler M.E."/>
        </authorList>
    </citation>
    <scope>NUCLEOTIDE SEQUENCE</scope>
</reference>
<evidence type="ECO:0000313" key="2">
    <source>
        <dbReference type="EMBL" id="SVE01984.1"/>
    </source>
</evidence>
<accession>A0A383A2P8</accession>
<feature type="transmembrane region" description="Helical" evidence="1">
    <location>
        <begin position="7"/>
        <end position="25"/>
    </location>
</feature>
<sequence length="27" mass="3046">MLALDRRTVYVVLLVGVTLALLIDFKL</sequence>